<gene>
    <name evidence="1" type="ORF">KQP761_LOCUS10260</name>
    <name evidence="3" type="ORF">MBJ925_LOCUS36142</name>
    <name evidence="4" type="ORF">OVN521_LOCUS27542</name>
    <name evidence="2" type="ORF">WKI299_LOCUS17829</name>
</gene>
<dbReference type="InterPro" id="IPR011992">
    <property type="entry name" value="EF-hand-dom_pair"/>
</dbReference>
<dbReference type="Proteomes" id="UP000663824">
    <property type="component" value="Unassembled WGS sequence"/>
</dbReference>
<evidence type="ECO:0000313" key="5">
    <source>
        <dbReference type="Proteomes" id="UP000663834"/>
    </source>
</evidence>
<dbReference type="EMBL" id="CAJNRE010019904">
    <property type="protein sequence ID" value="CAF2216175.1"/>
    <property type="molecule type" value="Genomic_DNA"/>
</dbReference>
<dbReference type="AlphaFoldDB" id="A0A815LWY2"/>
<reference evidence="1" key="1">
    <citation type="submission" date="2021-02" db="EMBL/GenBank/DDBJ databases">
        <authorList>
            <person name="Nowell W R."/>
        </authorList>
    </citation>
    <scope>NUCLEOTIDE SEQUENCE</scope>
</reference>
<dbReference type="OrthoDB" id="10481445at2759"/>
<dbReference type="Proteomes" id="UP000663834">
    <property type="component" value="Unassembled WGS sequence"/>
</dbReference>
<evidence type="ECO:0000313" key="3">
    <source>
        <dbReference type="EMBL" id="CAF2216175.1"/>
    </source>
</evidence>
<dbReference type="Proteomes" id="UP000663856">
    <property type="component" value="Unassembled WGS sequence"/>
</dbReference>
<sequence>MVSGVDNVYVYKEELTQFFEQYLRNVGTFPQDQYPEVFRVLLKKFQLNERSRIDFDEFYTIVLDDLDVLESLSRFTVHPDECVVSSRQTPEPNVAQRCCRRLPFKCKSYRQQRNKCTKEYISNNLSRIIIWILYIRINLALIT</sequence>
<comment type="caution">
    <text evidence="1">The sequence shown here is derived from an EMBL/GenBank/DDBJ whole genome shotgun (WGS) entry which is preliminary data.</text>
</comment>
<evidence type="ECO:0000313" key="6">
    <source>
        <dbReference type="Proteomes" id="UP000663866"/>
    </source>
</evidence>
<dbReference type="EMBL" id="CAJNRF010007233">
    <property type="protein sequence ID" value="CAF2089358.1"/>
    <property type="molecule type" value="Genomic_DNA"/>
</dbReference>
<organism evidence="1 5">
    <name type="scientific">Rotaria magnacalcarata</name>
    <dbReference type="NCBI Taxonomy" id="392030"/>
    <lineage>
        <taxon>Eukaryota</taxon>
        <taxon>Metazoa</taxon>
        <taxon>Spiralia</taxon>
        <taxon>Gnathifera</taxon>
        <taxon>Rotifera</taxon>
        <taxon>Eurotatoria</taxon>
        <taxon>Bdelloidea</taxon>
        <taxon>Philodinida</taxon>
        <taxon>Philodinidae</taxon>
        <taxon>Rotaria</taxon>
    </lineage>
</organism>
<dbReference type="EMBL" id="CAJOBG010007650">
    <property type="protein sequence ID" value="CAF4222942.1"/>
    <property type="molecule type" value="Genomic_DNA"/>
</dbReference>
<dbReference type="Proteomes" id="UP000663866">
    <property type="component" value="Unassembled WGS sequence"/>
</dbReference>
<accession>A0A815LWY2</accession>
<proteinExistence type="predicted"/>
<name>A0A815LWY2_9BILA</name>
<protein>
    <submittedName>
        <fullName evidence="1">Uncharacterized protein</fullName>
    </submittedName>
</protein>
<evidence type="ECO:0000313" key="2">
    <source>
        <dbReference type="EMBL" id="CAF2089358.1"/>
    </source>
</evidence>
<dbReference type="SUPFAM" id="SSF47473">
    <property type="entry name" value="EF-hand"/>
    <property type="match status" value="1"/>
</dbReference>
<evidence type="ECO:0000313" key="4">
    <source>
        <dbReference type="EMBL" id="CAF4222942.1"/>
    </source>
</evidence>
<evidence type="ECO:0000313" key="1">
    <source>
        <dbReference type="EMBL" id="CAF1413515.1"/>
    </source>
</evidence>
<dbReference type="EMBL" id="CAJNOW010004330">
    <property type="protein sequence ID" value="CAF1413515.1"/>
    <property type="molecule type" value="Genomic_DNA"/>
</dbReference>
<keyword evidence="6" id="KW-1185">Reference proteome</keyword>